<feature type="domain" description="HTH iclR-type" evidence="3">
    <location>
        <begin position="245"/>
        <end position="286"/>
    </location>
</feature>
<gene>
    <name evidence="4" type="ORF">ACFOWE_21400</name>
</gene>
<dbReference type="InterPro" id="IPR027417">
    <property type="entry name" value="P-loop_NTPase"/>
</dbReference>
<dbReference type="InterPro" id="IPR011579">
    <property type="entry name" value="ATPase_dom"/>
</dbReference>
<protein>
    <submittedName>
        <fullName evidence="4">ATP-binding protein</fullName>
    </submittedName>
</protein>
<organism evidence="4 5">
    <name type="scientific">Planomonospora corallina</name>
    <dbReference type="NCBI Taxonomy" id="1806052"/>
    <lineage>
        <taxon>Bacteria</taxon>
        <taxon>Bacillati</taxon>
        <taxon>Actinomycetota</taxon>
        <taxon>Actinomycetes</taxon>
        <taxon>Streptosporangiales</taxon>
        <taxon>Streptosporangiaceae</taxon>
        <taxon>Planomonospora</taxon>
    </lineage>
</organism>
<keyword evidence="4" id="KW-0067">ATP-binding</keyword>
<name>A0ABV8ICV5_9ACTN</name>
<proteinExistence type="predicted"/>
<feature type="domain" description="DUF234" evidence="2">
    <location>
        <begin position="312"/>
        <end position="407"/>
    </location>
</feature>
<dbReference type="Gene3D" id="3.40.50.300">
    <property type="entry name" value="P-loop containing nucleotide triphosphate hydrolases"/>
    <property type="match status" value="1"/>
</dbReference>
<dbReference type="InterPro" id="IPR036388">
    <property type="entry name" value="WH-like_DNA-bd_sf"/>
</dbReference>
<reference evidence="5" key="1">
    <citation type="journal article" date="2019" name="Int. J. Syst. Evol. Microbiol.">
        <title>The Global Catalogue of Microorganisms (GCM) 10K type strain sequencing project: providing services to taxonomists for standard genome sequencing and annotation.</title>
        <authorList>
            <consortium name="The Broad Institute Genomics Platform"/>
            <consortium name="The Broad Institute Genome Sequencing Center for Infectious Disease"/>
            <person name="Wu L."/>
            <person name="Ma J."/>
        </authorList>
    </citation>
    <scope>NUCLEOTIDE SEQUENCE [LARGE SCALE GENOMIC DNA]</scope>
    <source>
        <strain evidence="5">TBRC 4489</strain>
    </source>
</reference>
<dbReference type="InterPro" id="IPR036390">
    <property type="entry name" value="WH_DNA-bd_sf"/>
</dbReference>
<dbReference type="EMBL" id="JBHSBM010000024">
    <property type="protein sequence ID" value="MFC4060867.1"/>
    <property type="molecule type" value="Genomic_DNA"/>
</dbReference>
<dbReference type="Pfam" id="PF09339">
    <property type="entry name" value="HTH_IclR"/>
    <property type="match status" value="1"/>
</dbReference>
<sequence length="466" mass="52284">MEFLNRTDELAMLGQRISGTRAELLVVYGRRRVGKTELLAHLASTVRSFYFEATDTVAPQQLRDFTDELARTWGNDLLAVQPLGGWEAALTALAQFVGTERTLVVLDEFQLLAARSPELETTLSRWWRTTGRNLPIVLVLAGSELSFFEDEVLAGQLYGRRTGQLKLTPFLAREAALFHPGYSPEDRVRTYSVCGGVPYYLERFTDDRPLAEHLLNEVFERTGLLHDEAELMLRQSIADPANHSAVLRSIAHGHNRNNDISRRTGLSPAHVGKIVDSLERLGLVERLRPVTASPRAKKTAYAISDQFLRFHYRFVEPARSQLRTSALAASYLSESVLPRLDHHASYAWEDMCRQHVLRTVPGVLSVGRWWGQVPTGRGPRTEEREIDVVGVGADRTPLVIGMCKWTSGEVDFDELNLLDRLAPHVEGFTGNEQRYLFSRNGFSARLLTHAAATPGLRLVTPADLYA</sequence>
<accession>A0ABV8ICV5</accession>
<dbReference type="InterPro" id="IPR004256">
    <property type="entry name" value="DUF234"/>
</dbReference>
<dbReference type="Pfam" id="PF01637">
    <property type="entry name" value="ATPase_2"/>
    <property type="match status" value="1"/>
</dbReference>
<dbReference type="SUPFAM" id="SSF46785">
    <property type="entry name" value="Winged helix' DNA-binding domain"/>
    <property type="match status" value="1"/>
</dbReference>
<evidence type="ECO:0000259" key="1">
    <source>
        <dbReference type="Pfam" id="PF01637"/>
    </source>
</evidence>
<dbReference type="PANTHER" id="PTHR34704:SF1">
    <property type="entry name" value="ATPASE"/>
    <property type="match status" value="1"/>
</dbReference>
<keyword evidence="4" id="KW-0547">Nucleotide-binding</keyword>
<comment type="caution">
    <text evidence="4">The sequence shown here is derived from an EMBL/GenBank/DDBJ whole genome shotgun (WGS) entry which is preliminary data.</text>
</comment>
<dbReference type="RefSeq" id="WP_377290519.1">
    <property type="nucleotide sequence ID" value="NZ_JBHSBM010000024.1"/>
</dbReference>
<evidence type="ECO:0000259" key="2">
    <source>
        <dbReference type="Pfam" id="PF03008"/>
    </source>
</evidence>
<dbReference type="SUPFAM" id="SSF52540">
    <property type="entry name" value="P-loop containing nucleoside triphosphate hydrolases"/>
    <property type="match status" value="1"/>
</dbReference>
<dbReference type="Pfam" id="PF03008">
    <property type="entry name" value="DUF234"/>
    <property type="match status" value="1"/>
</dbReference>
<evidence type="ECO:0000313" key="4">
    <source>
        <dbReference type="EMBL" id="MFC4060867.1"/>
    </source>
</evidence>
<dbReference type="GO" id="GO:0005524">
    <property type="term" value="F:ATP binding"/>
    <property type="evidence" value="ECO:0007669"/>
    <property type="project" value="UniProtKB-KW"/>
</dbReference>
<feature type="domain" description="ATPase" evidence="1">
    <location>
        <begin position="3"/>
        <end position="203"/>
    </location>
</feature>
<dbReference type="Gene3D" id="1.10.10.10">
    <property type="entry name" value="Winged helix-like DNA-binding domain superfamily/Winged helix DNA-binding domain"/>
    <property type="match status" value="1"/>
</dbReference>
<dbReference type="Proteomes" id="UP001595850">
    <property type="component" value="Unassembled WGS sequence"/>
</dbReference>
<evidence type="ECO:0000313" key="5">
    <source>
        <dbReference type="Proteomes" id="UP001595850"/>
    </source>
</evidence>
<dbReference type="PANTHER" id="PTHR34704">
    <property type="entry name" value="ATPASE"/>
    <property type="match status" value="1"/>
</dbReference>
<dbReference type="InterPro" id="IPR005471">
    <property type="entry name" value="Tscrpt_reg_IclR_N"/>
</dbReference>
<evidence type="ECO:0000259" key="3">
    <source>
        <dbReference type="Pfam" id="PF09339"/>
    </source>
</evidence>
<keyword evidence="5" id="KW-1185">Reference proteome</keyword>